<dbReference type="PRINTS" id="PR00455">
    <property type="entry name" value="HTHTETR"/>
</dbReference>
<dbReference type="PROSITE" id="PS50977">
    <property type="entry name" value="HTH_TETR_2"/>
    <property type="match status" value="1"/>
</dbReference>
<keyword evidence="7" id="KW-1185">Reference proteome</keyword>
<sequence length="193" mass="21238">MRSLSECARRLTADRGFAGFTIEELCEEAGVSRRTFFNYFAAKEDAVLGFPALRDDDALDAAFVAGGTPTAGAPSADLVDALLELFIARWARMALTASEAERVFAIIEQEPRLHSRILQLVREGEDRTIALVERREGLAAGDIRAHTLVHVVGTLNRVVAEEFLRDHGDAPPSIDEFADRLRTRAAVVRELFG</sequence>
<evidence type="ECO:0000256" key="1">
    <source>
        <dbReference type="ARBA" id="ARBA00023015"/>
    </source>
</evidence>
<reference evidence="7" key="1">
    <citation type="journal article" date="2019" name="Int. J. Syst. Evol. Microbiol.">
        <title>The Global Catalogue of Microorganisms (GCM) 10K type strain sequencing project: providing services to taxonomists for standard genome sequencing and annotation.</title>
        <authorList>
            <consortium name="The Broad Institute Genomics Platform"/>
            <consortium name="The Broad Institute Genome Sequencing Center for Infectious Disease"/>
            <person name="Wu L."/>
            <person name="Ma J."/>
        </authorList>
    </citation>
    <scope>NUCLEOTIDE SEQUENCE [LARGE SCALE GENOMIC DNA]</scope>
    <source>
        <strain evidence="7">JCM 18537</strain>
    </source>
</reference>
<feature type="DNA-binding region" description="H-T-H motif" evidence="4">
    <location>
        <begin position="21"/>
        <end position="40"/>
    </location>
</feature>
<evidence type="ECO:0000313" key="6">
    <source>
        <dbReference type="EMBL" id="GAA4784289.1"/>
    </source>
</evidence>
<dbReference type="EMBL" id="BAABKO010000006">
    <property type="protein sequence ID" value="GAA4784289.1"/>
    <property type="molecule type" value="Genomic_DNA"/>
</dbReference>
<dbReference type="SUPFAM" id="SSF46689">
    <property type="entry name" value="Homeodomain-like"/>
    <property type="match status" value="1"/>
</dbReference>
<dbReference type="Proteomes" id="UP001501645">
    <property type="component" value="Unassembled WGS sequence"/>
</dbReference>
<comment type="caution">
    <text evidence="6">The sequence shown here is derived from an EMBL/GenBank/DDBJ whole genome shotgun (WGS) entry which is preliminary data.</text>
</comment>
<evidence type="ECO:0000256" key="3">
    <source>
        <dbReference type="ARBA" id="ARBA00023163"/>
    </source>
</evidence>
<dbReference type="InterPro" id="IPR050109">
    <property type="entry name" value="HTH-type_TetR-like_transc_reg"/>
</dbReference>
<dbReference type="InterPro" id="IPR001647">
    <property type="entry name" value="HTH_TetR"/>
</dbReference>
<dbReference type="PANTHER" id="PTHR30055">
    <property type="entry name" value="HTH-TYPE TRANSCRIPTIONAL REGULATOR RUTR"/>
    <property type="match status" value="1"/>
</dbReference>
<feature type="domain" description="HTH tetR-type" evidence="5">
    <location>
        <begin position="1"/>
        <end position="58"/>
    </location>
</feature>
<proteinExistence type="predicted"/>
<organism evidence="6 7">
    <name type="scientific">Microbacterium gilvum</name>
    <dbReference type="NCBI Taxonomy" id="1336204"/>
    <lineage>
        <taxon>Bacteria</taxon>
        <taxon>Bacillati</taxon>
        <taxon>Actinomycetota</taxon>
        <taxon>Actinomycetes</taxon>
        <taxon>Micrococcales</taxon>
        <taxon>Microbacteriaceae</taxon>
        <taxon>Microbacterium</taxon>
    </lineage>
</organism>
<keyword evidence="3" id="KW-0804">Transcription</keyword>
<dbReference type="PROSITE" id="PS01081">
    <property type="entry name" value="HTH_TETR_1"/>
    <property type="match status" value="1"/>
</dbReference>
<gene>
    <name evidence="6" type="ORF">GCM10023351_32300</name>
</gene>
<dbReference type="InterPro" id="IPR023772">
    <property type="entry name" value="DNA-bd_HTH_TetR-type_CS"/>
</dbReference>
<dbReference type="PANTHER" id="PTHR30055:SF238">
    <property type="entry name" value="MYCOFACTOCIN BIOSYNTHESIS TRANSCRIPTIONAL REGULATOR MFTR-RELATED"/>
    <property type="match status" value="1"/>
</dbReference>
<dbReference type="Pfam" id="PF00440">
    <property type="entry name" value="TetR_N"/>
    <property type="match status" value="1"/>
</dbReference>
<keyword evidence="1" id="KW-0805">Transcription regulation</keyword>
<keyword evidence="2 4" id="KW-0238">DNA-binding</keyword>
<dbReference type="InterPro" id="IPR009057">
    <property type="entry name" value="Homeodomain-like_sf"/>
</dbReference>
<name>A0ABP9APS0_9MICO</name>
<evidence type="ECO:0000256" key="4">
    <source>
        <dbReference type="PROSITE-ProRule" id="PRU00335"/>
    </source>
</evidence>
<dbReference type="Gene3D" id="1.10.357.10">
    <property type="entry name" value="Tetracycline Repressor, domain 2"/>
    <property type="match status" value="1"/>
</dbReference>
<evidence type="ECO:0000256" key="2">
    <source>
        <dbReference type="ARBA" id="ARBA00023125"/>
    </source>
</evidence>
<protein>
    <submittedName>
        <fullName evidence="6">TetR family transcriptional regulator</fullName>
    </submittedName>
</protein>
<evidence type="ECO:0000259" key="5">
    <source>
        <dbReference type="PROSITE" id="PS50977"/>
    </source>
</evidence>
<evidence type="ECO:0000313" key="7">
    <source>
        <dbReference type="Proteomes" id="UP001501645"/>
    </source>
</evidence>
<accession>A0ABP9APS0</accession>